<evidence type="ECO:0000256" key="8">
    <source>
        <dbReference type="ARBA" id="ARBA00023180"/>
    </source>
</evidence>
<dbReference type="PROSITE" id="PS50850">
    <property type="entry name" value="MFS"/>
    <property type="match status" value="1"/>
</dbReference>
<reference evidence="12 13" key="1">
    <citation type="submission" date="2017-03" db="EMBL/GenBank/DDBJ databases">
        <title>Genomes of endolithic fungi from Antarctica.</title>
        <authorList>
            <person name="Coleine C."/>
            <person name="Masonjones S."/>
            <person name="Stajich J.E."/>
        </authorList>
    </citation>
    <scope>NUCLEOTIDE SEQUENCE [LARGE SCALE GENOMIC DNA]</scope>
    <source>
        <strain evidence="12 13">CCFEE 5187</strain>
    </source>
</reference>
<evidence type="ECO:0000256" key="3">
    <source>
        <dbReference type="ARBA" id="ARBA00022448"/>
    </source>
</evidence>
<dbReference type="PANTHER" id="PTHR23501:SF199">
    <property type="entry name" value="MFS EFFLUX TRANSPORTER INPD-RELATED"/>
    <property type="match status" value="1"/>
</dbReference>
<dbReference type="GO" id="GO:0005886">
    <property type="term" value="C:plasma membrane"/>
    <property type="evidence" value="ECO:0007669"/>
    <property type="project" value="UniProtKB-SubCell"/>
</dbReference>
<comment type="similarity">
    <text evidence="2">Belongs to the major facilitator superfamily. TCR/Tet family.</text>
</comment>
<dbReference type="Pfam" id="PF07690">
    <property type="entry name" value="MFS_1"/>
    <property type="match status" value="1"/>
</dbReference>
<evidence type="ECO:0000256" key="7">
    <source>
        <dbReference type="ARBA" id="ARBA00023136"/>
    </source>
</evidence>
<feature type="transmembrane region" description="Helical" evidence="10">
    <location>
        <begin position="303"/>
        <end position="322"/>
    </location>
</feature>
<dbReference type="SUPFAM" id="SSF103473">
    <property type="entry name" value="MFS general substrate transporter"/>
    <property type="match status" value="1"/>
</dbReference>
<feature type="transmembrane region" description="Helical" evidence="10">
    <location>
        <begin position="408"/>
        <end position="431"/>
    </location>
</feature>
<dbReference type="InterPro" id="IPR011701">
    <property type="entry name" value="MFS"/>
</dbReference>
<protein>
    <recommendedName>
        <fullName evidence="11">Major facilitator superfamily (MFS) profile domain-containing protein</fullName>
    </recommendedName>
</protein>
<evidence type="ECO:0000313" key="12">
    <source>
        <dbReference type="EMBL" id="TKA69673.1"/>
    </source>
</evidence>
<evidence type="ECO:0000256" key="10">
    <source>
        <dbReference type="SAM" id="Phobius"/>
    </source>
</evidence>
<dbReference type="Gene3D" id="1.20.1720.10">
    <property type="entry name" value="Multidrug resistance protein D"/>
    <property type="match status" value="1"/>
</dbReference>
<keyword evidence="7 10" id="KW-0472">Membrane</keyword>
<feature type="transmembrane region" description="Helical" evidence="10">
    <location>
        <begin position="172"/>
        <end position="191"/>
    </location>
</feature>
<dbReference type="InterPro" id="IPR036259">
    <property type="entry name" value="MFS_trans_sf"/>
</dbReference>
<keyword evidence="3" id="KW-0813">Transport</keyword>
<feature type="transmembrane region" description="Helical" evidence="10">
    <location>
        <begin position="574"/>
        <end position="593"/>
    </location>
</feature>
<feature type="transmembrane region" description="Helical" evidence="10">
    <location>
        <begin position="142"/>
        <end position="160"/>
    </location>
</feature>
<dbReference type="PANTHER" id="PTHR23501">
    <property type="entry name" value="MAJOR FACILITATOR SUPERFAMILY"/>
    <property type="match status" value="1"/>
</dbReference>
<feature type="transmembrane region" description="Helical" evidence="10">
    <location>
        <begin position="230"/>
        <end position="250"/>
    </location>
</feature>
<dbReference type="Gene3D" id="1.20.1250.20">
    <property type="entry name" value="MFS general substrate transporter like domains"/>
    <property type="match status" value="1"/>
</dbReference>
<comment type="caution">
    <text evidence="12">The sequence shown here is derived from an EMBL/GenBank/DDBJ whole genome shotgun (WGS) entry which is preliminary data.</text>
</comment>
<gene>
    <name evidence="12" type="ORF">B0A49_08568</name>
</gene>
<comment type="subcellular location">
    <subcellularLocation>
        <location evidence="1">Cell membrane</location>
        <topology evidence="1">Multi-pass membrane protein</topology>
    </subcellularLocation>
</comment>
<feature type="compositionally biased region" description="Polar residues" evidence="9">
    <location>
        <begin position="15"/>
        <end position="27"/>
    </location>
</feature>
<feature type="transmembrane region" description="Helical" evidence="10">
    <location>
        <begin position="262"/>
        <end position="282"/>
    </location>
</feature>
<evidence type="ECO:0000259" key="11">
    <source>
        <dbReference type="PROSITE" id="PS50850"/>
    </source>
</evidence>
<feature type="transmembrane region" description="Helical" evidence="10">
    <location>
        <begin position="462"/>
        <end position="480"/>
    </location>
</feature>
<keyword evidence="13" id="KW-1185">Reference proteome</keyword>
<dbReference type="InterPro" id="IPR020846">
    <property type="entry name" value="MFS_dom"/>
</dbReference>
<dbReference type="STRING" id="331657.A0A4U0X3V9"/>
<feature type="transmembrane region" description="Helical" evidence="10">
    <location>
        <begin position="375"/>
        <end position="396"/>
    </location>
</feature>
<evidence type="ECO:0000256" key="5">
    <source>
        <dbReference type="ARBA" id="ARBA00022692"/>
    </source>
</evidence>
<dbReference type="EMBL" id="NAJN01000707">
    <property type="protein sequence ID" value="TKA69673.1"/>
    <property type="molecule type" value="Genomic_DNA"/>
</dbReference>
<feature type="transmembrane region" description="Helical" evidence="10">
    <location>
        <begin position="438"/>
        <end position="456"/>
    </location>
</feature>
<feature type="region of interest" description="Disordered" evidence="9">
    <location>
        <begin position="1"/>
        <end position="95"/>
    </location>
</feature>
<feature type="transmembrane region" description="Helical" evidence="10">
    <location>
        <begin position="104"/>
        <end position="130"/>
    </location>
</feature>
<dbReference type="Proteomes" id="UP000308768">
    <property type="component" value="Unassembled WGS sequence"/>
</dbReference>
<dbReference type="OrthoDB" id="10021397at2759"/>
<feature type="transmembrane region" description="Helical" evidence="10">
    <location>
        <begin position="334"/>
        <end position="354"/>
    </location>
</feature>
<accession>A0A4U0X3V9</accession>
<evidence type="ECO:0000256" key="6">
    <source>
        <dbReference type="ARBA" id="ARBA00022989"/>
    </source>
</evidence>
<dbReference type="GO" id="GO:0022857">
    <property type="term" value="F:transmembrane transporter activity"/>
    <property type="evidence" value="ECO:0007669"/>
    <property type="project" value="InterPro"/>
</dbReference>
<dbReference type="AlphaFoldDB" id="A0A4U0X3V9"/>
<keyword evidence="5 10" id="KW-0812">Transmembrane</keyword>
<organism evidence="12 13">
    <name type="scientific">Cryomyces minteri</name>
    <dbReference type="NCBI Taxonomy" id="331657"/>
    <lineage>
        <taxon>Eukaryota</taxon>
        <taxon>Fungi</taxon>
        <taxon>Dikarya</taxon>
        <taxon>Ascomycota</taxon>
        <taxon>Pezizomycotina</taxon>
        <taxon>Dothideomycetes</taxon>
        <taxon>Dothideomycetes incertae sedis</taxon>
        <taxon>Cryomyces</taxon>
    </lineage>
</organism>
<evidence type="ECO:0000256" key="4">
    <source>
        <dbReference type="ARBA" id="ARBA00022475"/>
    </source>
</evidence>
<feature type="transmembrane region" description="Helical" evidence="10">
    <location>
        <begin position="197"/>
        <end position="218"/>
    </location>
</feature>
<feature type="transmembrane region" description="Helical" evidence="10">
    <location>
        <begin position="501"/>
        <end position="522"/>
    </location>
</feature>
<dbReference type="PRINTS" id="PR01036">
    <property type="entry name" value="TCRTETB"/>
</dbReference>
<proteinExistence type="inferred from homology"/>
<dbReference type="FunFam" id="1.20.1250.20:FF:000196">
    <property type="entry name" value="MFS toxin efflux pump (AflT)"/>
    <property type="match status" value="1"/>
</dbReference>
<keyword evidence="6 10" id="KW-1133">Transmembrane helix</keyword>
<keyword evidence="4" id="KW-1003">Cell membrane</keyword>
<keyword evidence="8" id="KW-0325">Glycoprotein</keyword>
<dbReference type="FunFam" id="1.20.1250.20:FF:000489">
    <property type="entry name" value="MFS general substrate transporter"/>
    <property type="match status" value="1"/>
</dbReference>
<evidence type="ECO:0000256" key="2">
    <source>
        <dbReference type="ARBA" id="ARBA00007520"/>
    </source>
</evidence>
<name>A0A4U0X3V9_9PEZI</name>
<evidence type="ECO:0000256" key="1">
    <source>
        <dbReference type="ARBA" id="ARBA00004651"/>
    </source>
</evidence>
<sequence>MGVPDFPTKPPRPESNGTMASNDSTLYPSAPPSIIEKSEKSEPMEAAHRTSMPPAPSPLSEEVMKEEPGATEVLAEQVPGEGIEAADKPEGEEEEETYPTGLKLLLITIALCLSVFCMALDNTIIATAIPRITDQFKALNDVGWYGSAYLLTTCAFQLLFGKFYSFFSIKWIYLIALAIFEIGSLVCGIAPNSNALIVGRAIAGVGSAGIFSGAILIVAHTVPLRQRPTYTGLIGAMYGIASVAGPLMGGAFTDHLTWRWCFYINLPFGAVTAIFIVFFFTAPKSNAKAVSIGWKARLEQFDIYGTIVFIPAIVCLLLALQWGGSKYAWKSGNIIGLFVAFGVLTVAFIGIQIWKQENATVPPRVLKQRSVAGGAWFGATLGAAFFVMVYFLPIWFQAIKGVSATKSGIMNLPLILGLVVVSMVAGIAITYVGYYTPFVIGSSVLMAIGAGLLSTFKTDTGHAMWIGYQFIFGAGVGLGMQQTLIAVQTVLPAADIPIGTAIMMFSQTLGGALFISIAQNVFTNQLLKSLKEAVPDLNPAIVLATGATSLKTSIEAKFLPGVLQAYNTAIMDTFYVSVALGALSLFGALAMEWKSVKGKKTEMAMA</sequence>
<dbReference type="CDD" id="cd17502">
    <property type="entry name" value="MFS_Azr1_MDR_like"/>
    <property type="match status" value="1"/>
</dbReference>
<evidence type="ECO:0000313" key="13">
    <source>
        <dbReference type="Proteomes" id="UP000308768"/>
    </source>
</evidence>
<feature type="compositionally biased region" description="Basic and acidic residues" evidence="9">
    <location>
        <begin position="36"/>
        <end position="48"/>
    </location>
</feature>
<feature type="domain" description="Major facilitator superfamily (MFS) profile" evidence="11">
    <location>
        <begin position="107"/>
        <end position="596"/>
    </location>
</feature>
<dbReference type="FunFam" id="1.20.1720.10:FF:000012">
    <property type="entry name" value="MFS toxin efflux pump (AflT)"/>
    <property type="match status" value="1"/>
</dbReference>
<evidence type="ECO:0000256" key="9">
    <source>
        <dbReference type="SAM" id="MobiDB-lite"/>
    </source>
</evidence>